<organism evidence="1">
    <name type="scientific">Alexandrium catenella</name>
    <name type="common">Red tide dinoflagellate</name>
    <name type="synonym">Gonyaulax catenella</name>
    <dbReference type="NCBI Taxonomy" id="2925"/>
    <lineage>
        <taxon>Eukaryota</taxon>
        <taxon>Sar</taxon>
        <taxon>Alveolata</taxon>
        <taxon>Dinophyceae</taxon>
        <taxon>Gonyaulacales</taxon>
        <taxon>Pyrocystaceae</taxon>
        <taxon>Alexandrium</taxon>
    </lineage>
</organism>
<accession>A0A7S1RXC5</accession>
<dbReference type="AlphaFoldDB" id="A0A7S1RXC5"/>
<gene>
    <name evidence="1" type="ORF">ACAT0790_LOCUS54884</name>
</gene>
<evidence type="ECO:0008006" key="2">
    <source>
        <dbReference type="Google" id="ProtNLM"/>
    </source>
</evidence>
<protein>
    <recommendedName>
        <fullName evidence="2">Thioredoxin domain-containing protein</fullName>
    </recommendedName>
</protein>
<reference evidence="1" key="1">
    <citation type="submission" date="2021-01" db="EMBL/GenBank/DDBJ databases">
        <authorList>
            <person name="Corre E."/>
            <person name="Pelletier E."/>
            <person name="Niang G."/>
            <person name="Scheremetjew M."/>
            <person name="Finn R."/>
            <person name="Kale V."/>
            <person name="Holt S."/>
            <person name="Cochrane G."/>
            <person name="Meng A."/>
            <person name="Brown T."/>
            <person name="Cohen L."/>
        </authorList>
    </citation>
    <scope>NUCLEOTIDE SEQUENCE</scope>
    <source>
        <strain evidence="1">OF101</strain>
    </source>
</reference>
<proteinExistence type="predicted"/>
<dbReference type="EMBL" id="HBGE01092193">
    <property type="protein sequence ID" value="CAD9178115.1"/>
    <property type="molecule type" value="Transcribed_RNA"/>
</dbReference>
<evidence type="ECO:0000313" key="1">
    <source>
        <dbReference type="EMBL" id="CAD9178115.1"/>
    </source>
</evidence>
<sequence length="176" mass="19170">MDAGIRSLRAWPHGRMPHGRSRSPMACSVLIAIAIASLVASLTPISAGLNLKSVTDPLGAALEAVFPTPERGTAPHLIGFYAEQSMEAKRMKYLGDLLEKELPGTKIVWLEAWQNPMNERLRATIDLRNQCGGVPYLFNRKTGKVLCGVVAYDKLRLWAQGLGGDARIYRDIGGGN</sequence>
<name>A0A7S1RXC5_ALECA</name>